<dbReference type="Proteomes" id="UP000288279">
    <property type="component" value="Unassembled WGS sequence"/>
</dbReference>
<dbReference type="GO" id="GO:0007165">
    <property type="term" value="P:signal transduction"/>
    <property type="evidence" value="ECO:0007669"/>
    <property type="project" value="TreeGrafter"/>
</dbReference>
<dbReference type="GO" id="GO:0046854">
    <property type="term" value="P:phosphatidylinositol phosphate biosynthetic process"/>
    <property type="evidence" value="ECO:0007669"/>
    <property type="project" value="InterPro"/>
</dbReference>
<dbReference type="Gene3D" id="3.40.190.80">
    <property type="match status" value="1"/>
</dbReference>
<reference evidence="10 11" key="1">
    <citation type="journal article" date="2011" name="Front. Microbiol.">
        <title>Genomic signatures of strain selection and enhancement in Bacillus atrophaeus var. globigii, a historical biowarfare simulant.</title>
        <authorList>
            <person name="Gibbons H.S."/>
            <person name="Broomall S.M."/>
            <person name="McNew L.A."/>
            <person name="Daligault H."/>
            <person name="Chapman C."/>
            <person name="Bruce D."/>
            <person name="Karavis M."/>
            <person name="Krepps M."/>
            <person name="McGregor P.A."/>
            <person name="Hong C."/>
            <person name="Park K.H."/>
            <person name="Akmal A."/>
            <person name="Feldman A."/>
            <person name="Lin J.S."/>
            <person name="Chang W.E."/>
            <person name="Higgs B.W."/>
            <person name="Demirev P."/>
            <person name="Lindquist J."/>
            <person name="Liem A."/>
            <person name="Fochler E."/>
            <person name="Read T.D."/>
            <person name="Tapia R."/>
            <person name="Johnson S."/>
            <person name="Bishop-Lilly K.A."/>
            <person name="Detter C."/>
            <person name="Han C."/>
            <person name="Sozhamannan S."/>
            <person name="Rosenzweig C.N."/>
            <person name="Skowronski E.W."/>
        </authorList>
    </citation>
    <scope>NUCLEOTIDE SEQUENCE [LARGE SCALE GENOMIC DNA]</scope>
    <source>
        <strain evidence="10 11">PIT1</strain>
    </source>
</reference>
<accession>A0A432ZKA2</accession>
<dbReference type="GO" id="GO:0046872">
    <property type="term" value="F:metal ion binding"/>
    <property type="evidence" value="ECO:0007669"/>
    <property type="project" value="UniProtKB-KW"/>
</dbReference>
<dbReference type="PANTHER" id="PTHR20854">
    <property type="entry name" value="INOSITOL MONOPHOSPHATASE"/>
    <property type="match status" value="1"/>
</dbReference>
<keyword evidence="6" id="KW-0804">Transcription</keyword>
<evidence type="ECO:0000256" key="3">
    <source>
        <dbReference type="ARBA" id="ARBA00009759"/>
    </source>
</evidence>
<dbReference type="NCBIfam" id="NF008027">
    <property type="entry name" value="PRK10757.1"/>
    <property type="match status" value="1"/>
</dbReference>
<comment type="catalytic activity">
    <reaction evidence="1 9">
        <text>a myo-inositol phosphate + H2O = myo-inositol + phosphate</text>
        <dbReference type="Rhea" id="RHEA:24056"/>
        <dbReference type="ChEBI" id="CHEBI:15377"/>
        <dbReference type="ChEBI" id="CHEBI:17268"/>
        <dbReference type="ChEBI" id="CHEBI:43474"/>
        <dbReference type="ChEBI" id="CHEBI:84139"/>
        <dbReference type="EC" id="3.1.3.25"/>
    </reaction>
</comment>
<keyword evidence="6" id="KW-0805">Transcription regulation</keyword>
<dbReference type="EMBL" id="PIQG01000002">
    <property type="protein sequence ID" value="RUO78457.1"/>
    <property type="molecule type" value="Genomic_DNA"/>
</dbReference>
<dbReference type="PRINTS" id="PR01959">
    <property type="entry name" value="SBIMPHPHTASE"/>
</dbReference>
<feature type="binding site" evidence="8">
    <location>
        <position position="84"/>
    </location>
    <ligand>
        <name>Mg(2+)</name>
        <dbReference type="ChEBI" id="CHEBI:18420"/>
        <label>1</label>
        <note>catalytic</note>
    </ligand>
</feature>
<evidence type="ECO:0000256" key="8">
    <source>
        <dbReference type="PIRSR" id="PIRSR600760-2"/>
    </source>
</evidence>
<evidence type="ECO:0000256" key="7">
    <source>
        <dbReference type="ARBA" id="ARBA00022842"/>
    </source>
</evidence>
<feature type="binding site" evidence="8">
    <location>
        <position position="212"/>
    </location>
    <ligand>
        <name>Mg(2+)</name>
        <dbReference type="ChEBI" id="CHEBI:18420"/>
        <label>1</label>
        <note>catalytic</note>
    </ligand>
</feature>
<evidence type="ECO:0000313" key="11">
    <source>
        <dbReference type="Proteomes" id="UP000288279"/>
    </source>
</evidence>
<evidence type="ECO:0000256" key="4">
    <source>
        <dbReference type="ARBA" id="ARBA00022723"/>
    </source>
</evidence>
<evidence type="ECO:0000256" key="1">
    <source>
        <dbReference type="ARBA" id="ARBA00001033"/>
    </source>
</evidence>
<gene>
    <name evidence="10" type="ORF">CWI83_05365</name>
</gene>
<comment type="similarity">
    <text evidence="3 9">Belongs to the inositol monophosphatase superfamily.</text>
</comment>
<dbReference type="OrthoDB" id="9785695at2"/>
<dbReference type="PANTHER" id="PTHR20854:SF4">
    <property type="entry name" value="INOSITOL-1-MONOPHOSPHATASE-RELATED"/>
    <property type="match status" value="1"/>
</dbReference>
<evidence type="ECO:0000256" key="9">
    <source>
        <dbReference type="RuleBase" id="RU364068"/>
    </source>
</evidence>
<keyword evidence="6" id="KW-0889">Transcription antitermination</keyword>
<dbReference type="GO" id="GO:0006020">
    <property type="term" value="P:inositol metabolic process"/>
    <property type="evidence" value="ECO:0007669"/>
    <property type="project" value="TreeGrafter"/>
</dbReference>
<dbReference type="SUPFAM" id="SSF56655">
    <property type="entry name" value="Carbohydrate phosphatase"/>
    <property type="match status" value="1"/>
</dbReference>
<dbReference type="GO" id="GO:0031564">
    <property type="term" value="P:transcription antitermination"/>
    <property type="evidence" value="ECO:0007669"/>
    <property type="project" value="UniProtKB-KW"/>
</dbReference>
<dbReference type="InterPro" id="IPR033942">
    <property type="entry name" value="IMPase"/>
</dbReference>
<evidence type="ECO:0000256" key="5">
    <source>
        <dbReference type="ARBA" id="ARBA00022801"/>
    </source>
</evidence>
<dbReference type="RefSeq" id="WP_126826782.1">
    <property type="nucleotide sequence ID" value="NZ_PIQG01000002.1"/>
</dbReference>
<comment type="caution">
    <text evidence="10">The sequence shown here is derived from an EMBL/GenBank/DDBJ whole genome shotgun (WGS) entry which is preliminary data.</text>
</comment>
<dbReference type="InterPro" id="IPR020550">
    <property type="entry name" value="Inositol_monophosphatase_CS"/>
</dbReference>
<protein>
    <recommendedName>
        <fullName evidence="9">Inositol-1-monophosphatase</fullName>
        <ecNumber evidence="9">3.1.3.25</ecNumber>
    </recommendedName>
</protein>
<dbReference type="InterPro" id="IPR020583">
    <property type="entry name" value="Inositol_monoP_metal-BS"/>
</dbReference>
<keyword evidence="5 9" id="KW-0378">Hydrolase</keyword>
<dbReference type="PROSITE" id="PS00629">
    <property type="entry name" value="IMP_1"/>
    <property type="match status" value="1"/>
</dbReference>
<keyword evidence="11" id="KW-1185">Reference proteome</keyword>
<keyword evidence="4 8" id="KW-0479">Metal-binding</keyword>
<dbReference type="PROSITE" id="PS00630">
    <property type="entry name" value="IMP_2"/>
    <property type="match status" value="1"/>
</dbReference>
<feature type="binding site" evidence="8">
    <location>
        <position position="86"/>
    </location>
    <ligand>
        <name>Mg(2+)</name>
        <dbReference type="ChEBI" id="CHEBI:18420"/>
        <label>1</label>
        <note>catalytic</note>
    </ligand>
</feature>
<name>A0A432ZKA2_9GAMM</name>
<dbReference type="FunFam" id="3.30.540.10:FF:000003">
    <property type="entry name" value="Inositol-1-monophosphatase"/>
    <property type="match status" value="1"/>
</dbReference>
<dbReference type="PRINTS" id="PR00377">
    <property type="entry name" value="IMPHPHTASES"/>
</dbReference>
<feature type="binding site" evidence="8">
    <location>
        <position position="87"/>
    </location>
    <ligand>
        <name>Mg(2+)</name>
        <dbReference type="ChEBI" id="CHEBI:18420"/>
        <label>1</label>
        <note>catalytic</note>
    </ligand>
</feature>
<dbReference type="GO" id="GO:0008934">
    <property type="term" value="F:inositol monophosphate 1-phosphatase activity"/>
    <property type="evidence" value="ECO:0007669"/>
    <property type="project" value="InterPro"/>
</dbReference>
<feature type="binding site" evidence="8">
    <location>
        <position position="67"/>
    </location>
    <ligand>
        <name>Mg(2+)</name>
        <dbReference type="ChEBI" id="CHEBI:18420"/>
        <label>1</label>
        <note>catalytic</note>
    </ligand>
</feature>
<comment type="cofactor">
    <cofactor evidence="2 8 9">
        <name>Mg(2+)</name>
        <dbReference type="ChEBI" id="CHEBI:18420"/>
    </cofactor>
</comment>
<evidence type="ECO:0000313" key="10">
    <source>
        <dbReference type="EMBL" id="RUO78457.1"/>
    </source>
</evidence>
<proteinExistence type="inferred from homology"/>
<dbReference type="CDD" id="cd01639">
    <property type="entry name" value="IMPase"/>
    <property type="match status" value="1"/>
</dbReference>
<dbReference type="AlphaFoldDB" id="A0A432ZKA2"/>
<dbReference type="Gene3D" id="3.30.540.10">
    <property type="entry name" value="Fructose-1,6-Bisphosphatase, subunit A, domain 1"/>
    <property type="match status" value="1"/>
</dbReference>
<keyword evidence="7 8" id="KW-0460">Magnesium</keyword>
<organism evidence="10 11">
    <name type="scientific">Pseudidiomarina taiwanensis</name>
    <dbReference type="NCBI Taxonomy" id="337250"/>
    <lineage>
        <taxon>Bacteria</taxon>
        <taxon>Pseudomonadati</taxon>
        <taxon>Pseudomonadota</taxon>
        <taxon>Gammaproteobacteria</taxon>
        <taxon>Alteromonadales</taxon>
        <taxon>Idiomarinaceae</taxon>
        <taxon>Pseudidiomarina</taxon>
    </lineage>
</organism>
<dbReference type="Pfam" id="PF00459">
    <property type="entry name" value="Inositol_P"/>
    <property type="match status" value="1"/>
</dbReference>
<evidence type="ECO:0000256" key="6">
    <source>
        <dbReference type="ARBA" id="ARBA00022814"/>
    </source>
</evidence>
<dbReference type="EC" id="3.1.3.25" evidence="9"/>
<dbReference type="InterPro" id="IPR000760">
    <property type="entry name" value="Inositol_monophosphatase-like"/>
</dbReference>
<dbReference type="InterPro" id="IPR022337">
    <property type="entry name" value="Inositol_monophosphatase_SuhB"/>
</dbReference>
<evidence type="ECO:0000256" key="2">
    <source>
        <dbReference type="ARBA" id="ARBA00001946"/>
    </source>
</evidence>
<sequence length="270" mass="28923">MHPMLTIAVRAARAAGKILVKNFGVEADLNIQAKSQNDFVSEIDKAAEAAIIGAIRKNYPDHSIIAEESGTTAGAESEHEWIIDPLDGTTNYLRGIPHFAISIAYRVKGVVQVAVVYDPLREDLFTAVKGGGAQLNGKRLRVKAKRDLDGALLATGFPFKRKALSDVYLAVFADLFEDVADMRRAGAAALDLAYVAAGRVDGFFEFALQPWDMAAGALLVREAGGLVADFNGGHDFLSQGHIVAGNPKVVQALLTRARPHVKGTIPFSQS</sequence>